<dbReference type="InterPro" id="IPR006127">
    <property type="entry name" value="ZnuA-like"/>
</dbReference>
<dbReference type="PROSITE" id="PS51257">
    <property type="entry name" value="PROKAR_LIPOPROTEIN"/>
    <property type="match status" value="1"/>
</dbReference>
<comment type="similarity">
    <text evidence="3">Belongs to the bacterial solute-binding protein 9 family.</text>
</comment>
<dbReference type="PANTHER" id="PTHR42953">
    <property type="entry name" value="HIGH-AFFINITY ZINC UPTAKE SYSTEM PROTEIN ZNUA-RELATED"/>
    <property type="match status" value="1"/>
</dbReference>
<dbReference type="AlphaFoldDB" id="A0A4U1MCB7"/>
<dbReference type="GO" id="GO:0046872">
    <property type="term" value="F:metal ion binding"/>
    <property type="evidence" value="ECO:0007669"/>
    <property type="project" value="InterPro"/>
</dbReference>
<evidence type="ECO:0000313" key="6">
    <source>
        <dbReference type="EMBL" id="TKD68221.1"/>
    </source>
</evidence>
<organism evidence="6 7">
    <name type="scientific">Guptibacillus hwajinpoensis</name>
    <dbReference type="NCBI Taxonomy" id="208199"/>
    <lineage>
        <taxon>Bacteria</taxon>
        <taxon>Bacillati</taxon>
        <taxon>Bacillota</taxon>
        <taxon>Bacilli</taxon>
        <taxon>Bacillales</taxon>
        <taxon>Guptibacillaceae</taxon>
        <taxon>Guptibacillus</taxon>
    </lineage>
</organism>
<protein>
    <submittedName>
        <fullName evidence="6">Adhesin</fullName>
    </submittedName>
</protein>
<dbReference type="OrthoDB" id="9810636at2"/>
<keyword evidence="2 5" id="KW-0732">Signal</keyword>
<dbReference type="InterPro" id="IPR050492">
    <property type="entry name" value="Bact_metal-bind_prot9"/>
</dbReference>
<gene>
    <name evidence="6" type="ORF">FBF83_16895</name>
</gene>
<keyword evidence="1 3" id="KW-0813">Transport</keyword>
<dbReference type="Proteomes" id="UP000310541">
    <property type="component" value="Unassembled WGS sequence"/>
</dbReference>
<evidence type="ECO:0000256" key="5">
    <source>
        <dbReference type="SAM" id="SignalP"/>
    </source>
</evidence>
<dbReference type="Gene3D" id="3.40.50.1980">
    <property type="entry name" value="Nitrogenase molybdenum iron protein domain"/>
    <property type="match status" value="2"/>
</dbReference>
<evidence type="ECO:0000256" key="3">
    <source>
        <dbReference type="RuleBase" id="RU003512"/>
    </source>
</evidence>
<feature type="chain" id="PRO_5020856301" evidence="5">
    <location>
        <begin position="22"/>
        <end position="317"/>
    </location>
</feature>
<dbReference type="PRINTS" id="PR00691">
    <property type="entry name" value="ADHESINB"/>
</dbReference>
<evidence type="ECO:0000313" key="7">
    <source>
        <dbReference type="Proteomes" id="UP000310541"/>
    </source>
</evidence>
<dbReference type="InterPro" id="IPR006129">
    <property type="entry name" value="AdhesinB"/>
</dbReference>
<feature type="signal peptide" evidence="5">
    <location>
        <begin position="1"/>
        <end position="21"/>
    </location>
</feature>
<dbReference type="PANTHER" id="PTHR42953:SF8">
    <property type="entry name" value="ZINT DOMAIN-CONTAINING PROTEIN"/>
    <property type="match status" value="1"/>
</dbReference>
<name>A0A4U1MCB7_9BACL</name>
<dbReference type="SUPFAM" id="SSF53807">
    <property type="entry name" value="Helical backbone' metal receptor"/>
    <property type="match status" value="1"/>
</dbReference>
<dbReference type="GO" id="GO:0030001">
    <property type="term" value="P:metal ion transport"/>
    <property type="evidence" value="ECO:0007669"/>
    <property type="project" value="InterPro"/>
</dbReference>
<evidence type="ECO:0000256" key="4">
    <source>
        <dbReference type="SAM" id="MobiDB-lite"/>
    </source>
</evidence>
<dbReference type="Pfam" id="PF01297">
    <property type="entry name" value="ZnuA"/>
    <property type="match status" value="1"/>
</dbReference>
<dbReference type="GO" id="GO:0007155">
    <property type="term" value="P:cell adhesion"/>
    <property type="evidence" value="ECO:0007669"/>
    <property type="project" value="InterPro"/>
</dbReference>
<sequence>MIRTSFKVVTLLSITTLLLMACSPKDPNFKSDGIIDIYTTIYPLKYFAERIGGNDVNAESIIPPGSDAHSFEPTTKTMTKLAESDIFIYNGAGMEGFAEAVKETLQNEDVTVLEAADGIHMDETEEEHEAHADEQSHDGHDHGDINPHIWIDPILSIQLAENIKDTLVDLAPEKKEMFEKNFKALKNDLLALDESFKDMVSNAPKNEFLISHDAYSYWESRYGLKQLSVSGLSPSQEPTQKQLEDIIDTAESHSISYMLFEQNATPKPAKAVQQELGLKTLRIHNLSVLSEKDIKNNETYLTLMEKNIHTMKKALSN</sequence>
<evidence type="ECO:0000256" key="2">
    <source>
        <dbReference type="ARBA" id="ARBA00022729"/>
    </source>
</evidence>
<proteinExistence type="inferred from homology"/>
<reference evidence="6 7" key="1">
    <citation type="submission" date="2019-04" db="EMBL/GenBank/DDBJ databases">
        <title>Genome sequence of Bacillus hwajinpoensis strain Y2.</title>
        <authorList>
            <person name="Fair J.L."/>
            <person name="Maclea K.S."/>
        </authorList>
    </citation>
    <scope>NUCLEOTIDE SEQUENCE [LARGE SCALE GENOMIC DNA]</scope>
    <source>
        <strain evidence="6 7">Y2</strain>
    </source>
</reference>
<dbReference type="PRINTS" id="PR00690">
    <property type="entry name" value="ADHESNFAMILY"/>
</dbReference>
<dbReference type="EMBL" id="SWFM01000006">
    <property type="protein sequence ID" value="TKD68221.1"/>
    <property type="molecule type" value="Genomic_DNA"/>
</dbReference>
<dbReference type="InterPro" id="IPR006128">
    <property type="entry name" value="Lipoprotein_PsaA-like"/>
</dbReference>
<feature type="region of interest" description="Disordered" evidence="4">
    <location>
        <begin position="124"/>
        <end position="145"/>
    </location>
</feature>
<accession>A0A4U1MCB7</accession>
<evidence type="ECO:0000256" key="1">
    <source>
        <dbReference type="ARBA" id="ARBA00022448"/>
    </source>
</evidence>
<comment type="caution">
    <text evidence="6">The sequence shown here is derived from an EMBL/GenBank/DDBJ whole genome shotgun (WGS) entry which is preliminary data.</text>
</comment>
<dbReference type="RefSeq" id="WP_136948329.1">
    <property type="nucleotide sequence ID" value="NZ_SWFM01000006.1"/>
</dbReference>